<keyword evidence="3" id="KW-1185">Reference proteome</keyword>
<dbReference type="PROSITE" id="PS51257">
    <property type="entry name" value="PROKAR_LIPOPROTEIN"/>
    <property type="match status" value="1"/>
</dbReference>
<comment type="caution">
    <text evidence="2">The sequence shown here is derived from an EMBL/GenBank/DDBJ whole genome shotgun (WGS) entry which is preliminary data.</text>
</comment>
<dbReference type="AlphaFoldDB" id="A0A327Z1X9"/>
<feature type="chain" id="PRO_5038688368" description="Lipoprotein" evidence="1">
    <location>
        <begin position="22"/>
        <end position="191"/>
    </location>
</feature>
<dbReference type="EMBL" id="QLMJ01000022">
    <property type="protein sequence ID" value="RAK27779.1"/>
    <property type="molecule type" value="Genomic_DNA"/>
</dbReference>
<dbReference type="Proteomes" id="UP000249341">
    <property type="component" value="Unassembled WGS sequence"/>
</dbReference>
<sequence>MLSARRTGTILMTTFVAAALAACDSSALSSSDLSSSDQDFSLGPRLTVTLKLDGAITVTGEQTALAPSGGANFLKSCSEYAQGNTEQALFMSPGLLDGDVDGKKVTIEMWIDDYTGPGSFPKDRLAAPGSSPSIAVDNVIYATWPDSTGSKAVINDDGSGEWTFTKLATTGPGGLPGDAVDGSVSWTCRDK</sequence>
<reference evidence="2 3" key="1">
    <citation type="submission" date="2018-06" db="EMBL/GenBank/DDBJ databases">
        <title>Genomic Encyclopedia of Type Strains, Phase III (KMG-III): the genomes of soil and plant-associated and newly described type strains.</title>
        <authorList>
            <person name="Whitman W."/>
        </authorList>
    </citation>
    <scope>NUCLEOTIDE SEQUENCE [LARGE SCALE GENOMIC DNA]</scope>
    <source>
        <strain evidence="2 3">CGMCC 4.7090</strain>
    </source>
</reference>
<evidence type="ECO:0000256" key="1">
    <source>
        <dbReference type="SAM" id="SignalP"/>
    </source>
</evidence>
<evidence type="ECO:0000313" key="3">
    <source>
        <dbReference type="Proteomes" id="UP000249341"/>
    </source>
</evidence>
<feature type="signal peptide" evidence="1">
    <location>
        <begin position="1"/>
        <end position="21"/>
    </location>
</feature>
<evidence type="ECO:0008006" key="4">
    <source>
        <dbReference type="Google" id="ProtNLM"/>
    </source>
</evidence>
<keyword evidence="1" id="KW-0732">Signal</keyword>
<proteinExistence type="predicted"/>
<accession>A0A327Z1X9</accession>
<dbReference type="RefSeq" id="WP_181558172.1">
    <property type="nucleotide sequence ID" value="NZ_QLMJ01000022.1"/>
</dbReference>
<name>A0A327Z1X9_9ACTN</name>
<protein>
    <recommendedName>
        <fullName evidence="4">Lipoprotein</fullName>
    </recommendedName>
</protein>
<evidence type="ECO:0000313" key="2">
    <source>
        <dbReference type="EMBL" id="RAK27779.1"/>
    </source>
</evidence>
<gene>
    <name evidence="2" type="ORF">B0I29_122162</name>
</gene>
<organism evidence="2 3">
    <name type="scientific">Actinoplanes lutulentus</name>
    <dbReference type="NCBI Taxonomy" id="1287878"/>
    <lineage>
        <taxon>Bacteria</taxon>
        <taxon>Bacillati</taxon>
        <taxon>Actinomycetota</taxon>
        <taxon>Actinomycetes</taxon>
        <taxon>Micromonosporales</taxon>
        <taxon>Micromonosporaceae</taxon>
        <taxon>Actinoplanes</taxon>
    </lineage>
</organism>